<dbReference type="Proteomes" id="UP001141253">
    <property type="component" value="Chromosome 13"/>
</dbReference>
<feature type="non-terminal residue" evidence="9">
    <location>
        <position position="120"/>
    </location>
</feature>
<keyword evidence="3" id="KW-0107">Calcium channel</keyword>
<reference evidence="9" key="2">
    <citation type="journal article" date="2023" name="Int. J. Mol. Sci.">
        <title>De Novo Assembly and Annotation of 11 Diverse Shrub Willow (Salix) Genomes Reveals Novel Gene Organization in Sex-Linked Regions.</title>
        <authorList>
            <person name="Hyden B."/>
            <person name="Feng K."/>
            <person name="Yates T.B."/>
            <person name="Jawdy S."/>
            <person name="Cereghino C."/>
            <person name="Smart L.B."/>
            <person name="Muchero W."/>
        </authorList>
    </citation>
    <scope>NUCLEOTIDE SEQUENCE</scope>
    <source>
        <tissue evidence="9">Shoot tip</tissue>
    </source>
</reference>
<proteinExistence type="predicted"/>
<keyword evidence="8" id="KW-0812">Transmembrane</keyword>
<keyword evidence="7" id="KW-0407">Ion channel</keyword>
<dbReference type="InterPro" id="IPR044581">
    <property type="entry name" value="TPC1_plant"/>
</dbReference>
<evidence type="ECO:0000256" key="4">
    <source>
        <dbReference type="ARBA" id="ARBA00022737"/>
    </source>
</evidence>
<evidence type="ECO:0000256" key="5">
    <source>
        <dbReference type="ARBA" id="ARBA00022837"/>
    </source>
</evidence>
<evidence type="ECO:0000256" key="7">
    <source>
        <dbReference type="ARBA" id="ARBA00023303"/>
    </source>
</evidence>
<accession>A0ABQ9AVN8</accession>
<keyword evidence="4" id="KW-0677">Repeat</keyword>
<reference evidence="9" key="1">
    <citation type="submission" date="2022-10" db="EMBL/GenBank/DDBJ databases">
        <authorList>
            <person name="Hyden B.L."/>
            <person name="Feng K."/>
            <person name="Yates T."/>
            <person name="Jawdy S."/>
            <person name="Smart L.B."/>
            <person name="Muchero W."/>
        </authorList>
    </citation>
    <scope>NUCLEOTIDE SEQUENCE</scope>
    <source>
        <tissue evidence="9">Shoot tip</tissue>
    </source>
</reference>
<keyword evidence="1" id="KW-0813">Transport</keyword>
<sequence>MAQFAEDGIGIPEEILDQANFESVAKFYFIYIRFDIIWTLNYFAMIVLNFMEKPLWCQNNSGHSCNDREYFYLGQLPYLTAAESFVFEGITLIILVAHIFFPLSYEGFRIYWKNLLNWLK</sequence>
<protein>
    <submittedName>
        <fullName evidence="9">Uncharacterized protein</fullName>
    </submittedName>
</protein>
<feature type="transmembrane region" description="Helical" evidence="8">
    <location>
        <begin position="85"/>
        <end position="105"/>
    </location>
</feature>
<keyword evidence="8" id="KW-0472">Membrane</keyword>
<organism evidence="9 10">
    <name type="scientific">Salix suchowensis</name>
    <dbReference type="NCBI Taxonomy" id="1278906"/>
    <lineage>
        <taxon>Eukaryota</taxon>
        <taxon>Viridiplantae</taxon>
        <taxon>Streptophyta</taxon>
        <taxon>Embryophyta</taxon>
        <taxon>Tracheophyta</taxon>
        <taxon>Spermatophyta</taxon>
        <taxon>Magnoliopsida</taxon>
        <taxon>eudicotyledons</taxon>
        <taxon>Gunneridae</taxon>
        <taxon>Pentapetalae</taxon>
        <taxon>rosids</taxon>
        <taxon>fabids</taxon>
        <taxon>Malpighiales</taxon>
        <taxon>Salicaceae</taxon>
        <taxon>Saliceae</taxon>
        <taxon>Salix</taxon>
    </lineage>
</organism>
<evidence type="ECO:0000256" key="6">
    <source>
        <dbReference type="ARBA" id="ARBA00023065"/>
    </source>
</evidence>
<dbReference type="EMBL" id="JAPFFI010000015">
    <property type="protein sequence ID" value="KAJ6360867.1"/>
    <property type="molecule type" value="Genomic_DNA"/>
</dbReference>
<dbReference type="PANTHER" id="PTHR46988:SF2">
    <property type="entry name" value="TWO PORE CALCIUM CHANNEL PROTEIN 1"/>
    <property type="match status" value="1"/>
</dbReference>
<evidence type="ECO:0000256" key="2">
    <source>
        <dbReference type="ARBA" id="ARBA00022568"/>
    </source>
</evidence>
<evidence type="ECO:0000256" key="1">
    <source>
        <dbReference type="ARBA" id="ARBA00022448"/>
    </source>
</evidence>
<comment type="caution">
    <text evidence="9">The sequence shown here is derived from an EMBL/GenBank/DDBJ whole genome shotgun (WGS) entry which is preliminary data.</text>
</comment>
<evidence type="ECO:0000256" key="3">
    <source>
        <dbReference type="ARBA" id="ARBA00022673"/>
    </source>
</evidence>
<keyword evidence="2" id="KW-0109">Calcium transport</keyword>
<evidence type="ECO:0000313" key="9">
    <source>
        <dbReference type="EMBL" id="KAJ6360867.1"/>
    </source>
</evidence>
<keyword evidence="6" id="KW-0406">Ion transport</keyword>
<gene>
    <name evidence="9" type="ORF">OIU77_004817</name>
</gene>
<keyword evidence="10" id="KW-1185">Reference proteome</keyword>
<keyword evidence="8" id="KW-1133">Transmembrane helix</keyword>
<keyword evidence="5" id="KW-0106">Calcium</keyword>
<name>A0ABQ9AVN8_9ROSI</name>
<evidence type="ECO:0000256" key="8">
    <source>
        <dbReference type="SAM" id="Phobius"/>
    </source>
</evidence>
<feature type="transmembrane region" description="Helical" evidence="8">
    <location>
        <begin position="30"/>
        <end position="51"/>
    </location>
</feature>
<dbReference type="PANTHER" id="PTHR46988">
    <property type="entry name" value="TWO PORE CALCIUM CHANNEL PROTEIN 1"/>
    <property type="match status" value="1"/>
</dbReference>
<evidence type="ECO:0000313" key="10">
    <source>
        <dbReference type="Proteomes" id="UP001141253"/>
    </source>
</evidence>